<dbReference type="Ensembl" id="ENSVKKT00000013007.1">
    <property type="protein sequence ID" value="ENSVKKP00000012701.1"/>
    <property type="gene ID" value="ENSVKKG00000008809.1"/>
</dbReference>
<dbReference type="SMART" id="SM00263">
    <property type="entry name" value="LYZ1"/>
    <property type="match status" value="1"/>
</dbReference>
<dbReference type="Gene3D" id="1.10.530.10">
    <property type="match status" value="1"/>
</dbReference>
<evidence type="ECO:0000313" key="6">
    <source>
        <dbReference type="Ensembl" id="ENSVKKP00000012701.1"/>
    </source>
</evidence>
<comment type="similarity">
    <text evidence="1 3">Belongs to the glycosyl hydrolase 22 family.</text>
</comment>
<reference evidence="6" key="1">
    <citation type="submission" date="2025-08" db="UniProtKB">
        <authorList>
            <consortium name="Ensembl"/>
        </authorList>
    </citation>
    <scope>IDENTIFICATION</scope>
</reference>
<keyword evidence="7" id="KW-1185">Reference proteome</keyword>
<name>A0A8D2JKK9_VARKO</name>
<evidence type="ECO:0000313" key="7">
    <source>
        <dbReference type="Proteomes" id="UP000694545"/>
    </source>
</evidence>
<dbReference type="SUPFAM" id="SSF53955">
    <property type="entry name" value="Lysozyme-like"/>
    <property type="match status" value="1"/>
</dbReference>
<dbReference type="FunFam" id="1.10.530.10:FF:000001">
    <property type="entry name" value="Lysozyme C"/>
    <property type="match status" value="1"/>
</dbReference>
<dbReference type="PROSITE" id="PS51348">
    <property type="entry name" value="GLYCOSYL_HYDROL_F22_2"/>
    <property type="match status" value="1"/>
</dbReference>
<dbReference type="PROSITE" id="PS00128">
    <property type="entry name" value="GLYCOSYL_HYDROL_F22_1"/>
    <property type="match status" value="1"/>
</dbReference>
<dbReference type="PANTHER" id="PTHR11407">
    <property type="entry name" value="LYSOZYME C"/>
    <property type="match status" value="1"/>
</dbReference>
<proteinExistence type="inferred from homology"/>
<dbReference type="PRINTS" id="PR00135">
    <property type="entry name" value="LYZLACT"/>
</dbReference>
<accession>A0A8D2JKK9</accession>
<evidence type="ECO:0000256" key="3">
    <source>
        <dbReference type="RuleBase" id="RU004440"/>
    </source>
</evidence>
<feature type="domain" description="Glycosyl hydrolases family 22 (GH22)" evidence="5">
    <location>
        <begin position="94"/>
        <end position="112"/>
    </location>
</feature>
<dbReference type="PRINTS" id="PR00137">
    <property type="entry name" value="LYSOZYME"/>
</dbReference>
<evidence type="ECO:0000256" key="1">
    <source>
        <dbReference type="ARBA" id="ARBA00010859"/>
    </source>
</evidence>
<dbReference type="PANTHER" id="PTHR11407:SF69">
    <property type="entry name" value="LYSOZYME C, MILK ISOZYME"/>
    <property type="match status" value="1"/>
</dbReference>
<organism evidence="6 7">
    <name type="scientific">Varanus komodoensis</name>
    <name type="common">Komodo dragon</name>
    <dbReference type="NCBI Taxonomy" id="61221"/>
    <lineage>
        <taxon>Eukaryota</taxon>
        <taxon>Metazoa</taxon>
        <taxon>Chordata</taxon>
        <taxon>Craniata</taxon>
        <taxon>Vertebrata</taxon>
        <taxon>Euteleostomi</taxon>
        <taxon>Lepidosauria</taxon>
        <taxon>Squamata</taxon>
        <taxon>Bifurcata</taxon>
        <taxon>Unidentata</taxon>
        <taxon>Episquamata</taxon>
        <taxon>Toxicofera</taxon>
        <taxon>Anguimorpha</taxon>
        <taxon>Paleoanguimorpha</taxon>
        <taxon>Varanoidea</taxon>
        <taxon>Varanidae</taxon>
        <taxon>Varanus</taxon>
    </lineage>
</organism>
<dbReference type="Proteomes" id="UP000694545">
    <property type="component" value="Unplaced"/>
</dbReference>
<keyword evidence="2" id="KW-1015">Disulfide bond</keyword>
<dbReference type="InterPro" id="IPR001916">
    <property type="entry name" value="Glyco_hydro_22"/>
</dbReference>
<dbReference type="InterPro" id="IPR023346">
    <property type="entry name" value="Lysozyme-like_dom_sf"/>
</dbReference>
<evidence type="ECO:0000259" key="5">
    <source>
        <dbReference type="PROSITE" id="PS00128"/>
    </source>
</evidence>
<dbReference type="InterPro" id="IPR019799">
    <property type="entry name" value="Glyco_hydro_22_CS"/>
</dbReference>
<keyword evidence="4" id="KW-0732">Signal</keyword>
<dbReference type="AlphaFoldDB" id="A0A8D2JKK9"/>
<evidence type="ECO:0000256" key="2">
    <source>
        <dbReference type="ARBA" id="ARBA00023157"/>
    </source>
</evidence>
<evidence type="ECO:0000256" key="4">
    <source>
        <dbReference type="SAM" id="SignalP"/>
    </source>
</evidence>
<dbReference type="CDD" id="cd16897">
    <property type="entry name" value="LYZ_C"/>
    <property type="match status" value="1"/>
</dbReference>
<dbReference type="InterPro" id="IPR000974">
    <property type="entry name" value="Glyco_hydro_22_lys"/>
</dbReference>
<feature type="signal peptide" evidence="4">
    <location>
        <begin position="1"/>
        <end position="19"/>
    </location>
</feature>
<protein>
    <recommendedName>
        <fullName evidence="5">Glycosyl hydrolases family 22 (GH22) domain-containing protein</fullName>
    </recommendedName>
</protein>
<reference evidence="6" key="2">
    <citation type="submission" date="2025-09" db="UniProtKB">
        <authorList>
            <consortium name="Ensembl"/>
        </authorList>
    </citation>
    <scope>IDENTIFICATION</scope>
</reference>
<sequence length="178" mass="20065">MTLIRLTFLLACLVAAVQAKIFGRCELAHVLKNNGMDNYAGYSLANWICMTFFETGFDTEAVDHHKDGTKDYGIFHINNGWWCKDEDTMSENLCTMLCSDLLTPNIEDDITCAKRIVKDPQGMGSWYAKALHSPFQMRGFLGPLKWWGTPWNKSGPQIVAGGHEQVWKSCCPSRSMFG</sequence>
<feature type="chain" id="PRO_5034676448" description="Glycosyl hydrolases family 22 (GH22) domain-containing protein" evidence="4">
    <location>
        <begin position="20"/>
        <end position="178"/>
    </location>
</feature>
<dbReference type="GO" id="GO:0003796">
    <property type="term" value="F:lysozyme activity"/>
    <property type="evidence" value="ECO:0007669"/>
    <property type="project" value="InterPro"/>
</dbReference>
<dbReference type="Pfam" id="PF00062">
    <property type="entry name" value="Lys"/>
    <property type="match status" value="1"/>
</dbReference>